<evidence type="ECO:0000313" key="2">
    <source>
        <dbReference type="Proteomes" id="UP001611415"/>
    </source>
</evidence>
<keyword evidence="2" id="KW-1185">Reference proteome</keyword>
<name>A0ABW7XB07_9NOCA</name>
<organism evidence="1 2">
    <name type="scientific">Nocardia xishanensis</name>
    <dbReference type="NCBI Taxonomy" id="238964"/>
    <lineage>
        <taxon>Bacteria</taxon>
        <taxon>Bacillati</taxon>
        <taxon>Actinomycetota</taxon>
        <taxon>Actinomycetes</taxon>
        <taxon>Mycobacteriales</taxon>
        <taxon>Nocardiaceae</taxon>
        <taxon>Nocardia</taxon>
    </lineage>
</organism>
<accession>A0ABW7XB07</accession>
<protein>
    <submittedName>
        <fullName evidence="1">Uncharacterized protein</fullName>
    </submittedName>
</protein>
<comment type="caution">
    <text evidence="1">The sequence shown here is derived from an EMBL/GenBank/DDBJ whole genome shotgun (WGS) entry which is preliminary data.</text>
</comment>
<dbReference type="RefSeq" id="WP_364821620.1">
    <property type="nucleotide sequence ID" value="NZ_JBFAYM010000006.1"/>
</dbReference>
<sequence>MAPRIWRRLFGRTAPVRLDPDRADLVVVAAGFEDAESCSAVLDRAEGLIEDAPAVLRHHLRIPAAQVDRVCEIAAQDGYAPAPLTAASSDELQALILQRVQIVDALHCAQEKSRMAGLAQRHDGFADGWDVLQPGH</sequence>
<proteinExistence type="predicted"/>
<reference evidence="1 2" key="1">
    <citation type="submission" date="2024-10" db="EMBL/GenBank/DDBJ databases">
        <title>The Natural Products Discovery Center: Release of the First 8490 Sequenced Strains for Exploring Actinobacteria Biosynthetic Diversity.</title>
        <authorList>
            <person name="Kalkreuter E."/>
            <person name="Kautsar S.A."/>
            <person name="Yang D."/>
            <person name="Bader C.D."/>
            <person name="Teijaro C.N."/>
            <person name="Fluegel L."/>
            <person name="Davis C.M."/>
            <person name="Simpson J.R."/>
            <person name="Lauterbach L."/>
            <person name="Steele A.D."/>
            <person name="Gui C."/>
            <person name="Meng S."/>
            <person name="Li G."/>
            <person name="Viehrig K."/>
            <person name="Ye F."/>
            <person name="Su P."/>
            <person name="Kiefer A.F."/>
            <person name="Nichols A."/>
            <person name="Cepeda A.J."/>
            <person name="Yan W."/>
            <person name="Fan B."/>
            <person name="Jiang Y."/>
            <person name="Adhikari A."/>
            <person name="Zheng C.-J."/>
            <person name="Schuster L."/>
            <person name="Cowan T.M."/>
            <person name="Smanski M.J."/>
            <person name="Chevrette M.G."/>
            <person name="De Carvalho L.P.S."/>
            <person name="Shen B."/>
        </authorList>
    </citation>
    <scope>NUCLEOTIDE SEQUENCE [LARGE SCALE GENOMIC DNA]</scope>
    <source>
        <strain evidence="1 2">NPDC019275</strain>
    </source>
</reference>
<evidence type="ECO:0000313" key="1">
    <source>
        <dbReference type="EMBL" id="MFI2478327.1"/>
    </source>
</evidence>
<gene>
    <name evidence="1" type="ORF">ACH49W_33645</name>
</gene>
<dbReference type="EMBL" id="JBIRYO010000037">
    <property type="protein sequence ID" value="MFI2478327.1"/>
    <property type="molecule type" value="Genomic_DNA"/>
</dbReference>
<dbReference type="Proteomes" id="UP001611415">
    <property type="component" value="Unassembled WGS sequence"/>
</dbReference>